<feature type="region of interest" description="Disordered" evidence="1">
    <location>
        <begin position="26"/>
        <end position="49"/>
    </location>
</feature>
<organism evidence="4">
    <name type="scientific">Theileria annulata</name>
    <dbReference type="NCBI Taxonomy" id="5874"/>
    <lineage>
        <taxon>Eukaryota</taxon>
        <taxon>Sar</taxon>
        <taxon>Alveolata</taxon>
        <taxon>Apicomplexa</taxon>
        <taxon>Aconoidasida</taxon>
        <taxon>Piroplasmida</taxon>
        <taxon>Theileriidae</taxon>
        <taxon>Theileria</taxon>
    </lineage>
</organism>
<dbReference type="EMBL" id="UIVT01000002">
    <property type="protein sequence ID" value="SVP90570.1"/>
    <property type="molecule type" value="Genomic_DNA"/>
</dbReference>
<evidence type="ECO:0000256" key="1">
    <source>
        <dbReference type="SAM" id="MobiDB-lite"/>
    </source>
</evidence>
<name>A0A3B0MMT2_THEAN</name>
<dbReference type="EMBL" id="UIVS01000002">
    <property type="protein sequence ID" value="SVP91085.1"/>
    <property type="molecule type" value="Genomic_DNA"/>
</dbReference>
<sequence>MNLVTSGIILYSFYICVCMDPDGGDGGNNPPGDNPPPSRPAKCDLMPTDDESNVDLGTPVCTEGVCSPHGHAADGTLLAPVDAKDVSRNAHASFIECTGPDNKPHHVFTPGNGCGFCSVSYNGGPVWDMEGENYGTKVDVHPIGSSHKTIEVTLKDGTTKKYKKNGKGKPWEEKN</sequence>
<feature type="chain" id="PRO_5036335375" description="Secreted protein" evidence="2">
    <location>
        <begin position="19"/>
        <end position="175"/>
    </location>
</feature>
<gene>
    <name evidence="3" type="ORF">TAT_000127900</name>
    <name evidence="4" type="ORF">TAV_000128000</name>
</gene>
<evidence type="ECO:0000313" key="4">
    <source>
        <dbReference type="EMBL" id="SVP91085.1"/>
    </source>
</evidence>
<keyword evidence="2" id="KW-0732">Signal</keyword>
<reference evidence="4" key="1">
    <citation type="submission" date="2018-07" db="EMBL/GenBank/DDBJ databases">
        <authorList>
            <person name="Quirk P.G."/>
            <person name="Krulwich T.A."/>
        </authorList>
    </citation>
    <scope>NUCLEOTIDE SEQUENCE</scope>
    <source>
        <strain evidence="4">Anand</strain>
    </source>
</reference>
<proteinExistence type="predicted"/>
<dbReference type="AlphaFoldDB" id="A0A3B0MMT2"/>
<evidence type="ECO:0000313" key="3">
    <source>
        <dbReference type="EMBL" id="SVP90570.1"/>
    </source>
</evidence>
<evidence type="ECO:0000256" key="2">
    <source>
        <dbReference type="SAM" id="SignalP"/>
    </source>
</evidence>
<evidence type="ECO:0008006" key="5">
    <source>
        <dbReference type="Google" id="ProtNLM"/>
    </source>
</evidence>
<accession>A0A3B0MMT2</accession>
<protein>
    <recommendedName>
        <fullName evidence="5">Secreted protein</fullName>
    </recommendedName>
</protein>
<dbReference type="VEuPathDB" id="PiroplasmaDB:TA15695"/>
<feature type="signal peptide" evidence="2">
    <location>
        <begin position="1"/>
        <end position="18"/>
    </location>
</feature>